<evidence type="ECO:0000313" key="1">
    <source>
        <dbReference type="EMBL" id="MBO8425040.1"/>
    </source>
</evidence>
<proteinExistence type="predicted"/>
<accession>A0A9D9DDE4</accession>
<reference evidence="1" key="2">
    <citation type="journal article" date="2021" name="PeerJ">
        <title>Extensive microbial diversity within the chicken gut microbiome revealed by metagenomics and culture.</title>
        <authorList>
            <person name="Gilroy R."/>
            <person name="Ravi A."/>
            <person name="Getino M."/>
            <person name="Pursley I."/>
            <person name="Horton D.L."/>
            <person name="Alikhan N.F."/>
            <person name="Baker D."/>
            <person name="Gharbi K."/>
            <person name="Hall N."/>
            <person name="Watson M."/>
            <person name="Adriaenssens E.M."/>
            <person name="Foster-Nyarko E."/>
            <person name="Jarju S."/>
            <person name="Secka A."/>
            <person name="Antonio M."/>
            <person name="Oren A."/>
            <person name="Chaudhuri R.R."/>
            <person name="La Ragione R."/>
            <person name="Hildebrand F."/>
            <person name="Pallen M.J."/>
        </authorList>
    </citation>
    <scope>NUCLEOTIDE SEQUENCE</scope>
    <source>
        <strain evidence="1">8207</strain>
    </source>
</reference>
<dbReference type="EMBL" id="JADINC010000018">
    <property type="protein sequence ID" value="MBO8425040.1"/>
    <property type="molecule type" value="Genomic_DNA"/>
</dbReference>
<protein>
    <submittedName>
        <fullName evidence="1">Helix-turn-helix transcriptional regulator</fullName>
    </submittedName>
</protein>
<sequence length="82" mass="9153">MLTNTMFWRAIDNLAAANKISCSRLAQISGLDITALNKSKRVGADGKPHWMSVGSLVKIMNATNTSWAEFANYFPCERRTCR</sequence>
<dbReference type="Proteomes" id="UP000823630">
    <property type="component" value="Unassembled WGS sequence"/>
</dbReference>
<reference evidence="1" key="1">
    <citation type="submission" date="2020-10" db="EMBL/GenBank/DDBJ databases">
        <authorList>
            <person name="Gilroy R."/>
        </authorList>
    </citation>
    <scope>NUCLEOTIDE SEQUENCE</scope>
    <source>
        <strain evidence="1">8207</strain>
    </source>
</reference>
<organism evidence="1 2">
    <name type="scientific">Candidatus Enterousia avistercoris</name>
    <dbReference type="NCBI Taxonomy" id="2840788"/>
    <lineage>
        <taxon>Bacteria</taxon>
        <taxon>Pseudomonadati</taxon>
        <taxon>Pseudomonadota</taxon>
        <taxon>Alphaproteobacteria</taxon>
        <taxon>Candidatus Enterousia</taxon>
    </lineage>
</organism>
<name>A0A9D9DDE4_9PROT</name>
<evidence type="ECO:0000313" key="2">
    <source>
        <dbReference type="Proteomes" id="UP000823630"/>
    </source>
</evidence>
<comment type="caution">
    <text evidence="1">The sequence shown here is derived from an EMBL/GenBank/DDBJ whole genome shotgun (WGS) entry which is preliminary data.</text>
</comment>
<gene>
    <name evidence="1" type="ORF">IAC69_01010</name>
</gene>
<dbReference type="AlphaFoldDB" id="A0A9D9DDE4"/>